<proteinExistence type="inferred from homology"/>
<dbReference type="FunFam" id="1.10.600.10:FF:000001">
    <property type="entry name" value="Geranylgeranyl diphosphate synthase"/>
    <property type="match status" value="1"/>
</dbReference>
<comment type="caution">
    <text evidence="12">The sequence shown here is derived from an EMBL/GenBank/DDBJ whole genome shotgun (WGS) entry which is preliminary data.</text>
</comment>
<protein>
    <recommendedName>
        <fullName evidence="14">Geranylgeranyl diphosphate synthase</fullName>
    </recommendedName>
</protein>
<dbReference type="InterPro" id="IPR008949">
    <property type="entry name" value="Isoprenoid_synthase_dom_sf"/>
</dbReference>
<comment type="pathway">
    <text evidence="4">Isoprenoid biosynthesis; geranylgeranyl diphosphate biosynthesis; geranylgeranyl diphosphate from farnesyl diphosphate and isopentenyl diphosphate: step 1/1.</text>
</comment>
<evidence type="ECO:0000256" key="4">
    <source>
        <dbReference type="ARBA" id="ARBA00005221"/>
    </source>
</evidence>
<gene>
    <name evidence="12" type="ORF">VNO78_08270</name>
</gene>
<dbReference type="PANTHER" id="PTHR43281:SF33">
    <property type="entry name" value="GERANYLGERANYL PYROPHOSPHATE SYNTHASE 7, CHLOROPLASTIC"/>
    <property type="match status" value="1"/>
</dbReference>
<keyword evidence="10" id="KW-0414">Isoprene biosynthesis</keyword>
<evidence type="ECO:0000256" key="11">
    <source>
        <dbReference type="RuleBase" id="RU004466"/>
    </source>
</evidence>
<comment type="pathway">
    <text evidence="3">Isoprenoid biosynthesis; farnesyl diphosphate biosynthesis; farnesyl diphosphate from geranyl diphosphate and isopentenyl diphosphate: step 1/1.</text>
</comment>
<evidence type="ECO:0000313" key="12">
    <source>
        <dbReference type="EMBL" id="KAK7406641.1"/>
    </source>
</evidence>
<evidence type="ECO:0000256" key="1">
    <source>
        <dbReference type="ARBA" id="ARBA00001946"/>
    </source>
</evidence>
<evidence type="ECO:0000256" key="5">
    <source>
        <dbReference type="ARBA" id="ARBA00006706"/>
    </source>
</evidence>
<sequence>MRVSSLWPTLPHPKAYLSAKMSCVNLGRWTGPTTMLHSPTPLVPVFHTLIRTLASNPKPTTPKLISSFSFSAVPTKEYTSTVEDDIIDLPNFDFNAYMLAKAHTVNQALDASIAIKDPEKIHLAMRYSLLAGGKRVRPLLCLAACELVGGTDTAAIPAACAVEMIHTMSLIHDDLPCMDNDDLRRGKPTNHKVFGEDVAVLAGDALLACAFEHVVLATKDVSPSRVVRAVAELAKSIGSEGLVAGQVVDIDSTGLSNVDLERLEFIHVHKTAALLEAAVVMGAIMGGGSDQDVEKLRKFARCIGLLFQVVDDILDVTKTSEELGKTAGKDLVADKVTYPKILGIQGSKDFARRLILDAKEQLSGFDPKKAAPLFALTSYIAYRQN</sequence>
<evidence type="ECO:0000313" key="13">
    <source>
        <dbReference type="Proteomes" id="UP001386955"/>
    </source>
</evidence>
<evidence type="ECO:0000256" key="10">
    <source>
        <dbReference type="ARBA" id="ARBA00023229"/>
    </source>
</evidence>
<evidence type="ECO:0000256" key="6">
    <source>
        <dbReference type="ARBA" id="ARBA00022679"/>
    </source>
</evidence>
<evidence type="ECO:0000256" key="2">
    <source>
        <dbReference type="ARBA" id="ARBA00004932"/>
    </source>
</evidence>
<dbReference type="PROSITE" id="PS00444">
    <property type="entry name" value="POLYPRENYL_SYNTHASE_2"/>
    <property type="match status" value="1"/>
</dbReference>
<keyword evidence="9" id="KW-0460">Magnesium</keyword>
<name>A0AAN9XTK1_PSOTE</name>
<evidence type="ECO:0000256" key="7">
    <source>
        <dbReference type="ARBA" id="ARBA00022723"/>
    </source>
</evidence>
<comment type="similarity">
    <text evidence="5 11">Belongs to the FPP/GGPP synthase family.</text>
</comment>
<dbReference type="InterPro" id="IPR033749">
    <property type="entry name" value="Polyprenyl_synt_CS"/>
</dbReference>
<dbReference type="GO" id="GO:0004311">
    <property type="term" value="F:geranylgeranyl diphosphate synthase activity"/>
    <property type="evidence" value="ECO:0007669"/>
    <property type="project" value="TreeGrafter"/>
</dbReference>
<evidence type="ECO:0000256" key="3">
    <source>
        <dbReference type="ARBA" id="ARBA00005035"/>
    </source>
</evidence>
<dbReference type="SUPFAM" id="SSF48576">
    <property type="entry name" value="Terpenoid synthases"/>
    <property type="match status" value="1"/>
</dbReference>
<dbReference type="InterPro" id="IPR053378">
    <property type="entry name" value="Prenyl_diphosphate_synthase"/>
</dbReference>
<dbReference type="AlphaFoldDB" id="A0AAN9XTK1"/>
<keyword evidence="6 11" id="KW-0808">Transferase</keyword>
<dbReference type="EMBL" id="JAYMYS010000002">
    <property type="protein sequence ID" value="KAK7406641.1"/>
    <property type="molecule type" value="Genomic_DNA"/>
</dbReference>
<dbReference type="PROSITE" id="PS00723">
    <property type="entry name" value="POLYPRENYL_SYNTHASE_1"/>
    <property type="match status" value="1"/>
</dbReference>
<comment type="pathway">
    <text evidence="2">Isoprenoid biosynthesis; geranyl diphosphate biosynthesis; geranyl diphosphate from dimethylallyl diphosphate and isopentenyl diphosphate: step 1/1.</text>
</comment>
<dbReference type="GO" id="GO:0046872">
    <property type="term" value="F:metal ion binding"/>
    <property type="evidence" value="ECO:0007669"/>
    <property type="project" value="UniProtKB-KW"/>
</dbReference>
<dbReference type="Pfam" id="PF00348">
    <property type="entry name" value="polyprenyl_synt"/>
    <property type="match status" value="1"/>
</dbReference>
<dbReference type="CDD" id="cd00685">
    <property type="entry name" value="Trans_IPPS_HT"/>
    <property type="match status" value="1"/>
</dbReference>
<keyword evidence="13" id="KW-1185">Reference proteome</keyword>
<dbReference type="GO" id="GO:0005737">
    <property type="term" value="C:cytoplasm"/>
    <property type="evidence" value="ECO:0007669"/>
    <property type="project" value="UniProtKB-ARBA"/>
</dbReference>
<dbReference type="SFLD" id="SFLDG01017">
    <property type="entry name" value="Polyprenyl_Transferase_Like"/>
    <property type="match status" value="1"/>
</dbReference>
<keyword evidence="8" id="KW-0125">Carotenoid biosynthesis</keyword>
<dbReference type="GO" id="GO:0016117">
    <property type="term" value="P:carotenoid biosynthetic process"/>
    <property type="evidence" value="ECO:0007669"/>
    <property type="project" value="UniProtKB-KW"/>
</dbReference>
<dbReference type="SFLD" id="SFLDS00005">
    <property type="entry name" value="Isoprenoid_Synthase_Type_I"/>
    <property type="match status" value="1"/>
</dbReference>
<accession>A0AAN9XTK1</accession>
<organism evidence="12 13">
    <name type="scientific">Psophocarpus tetragonolobus</name>
    <name type="common">Winged bean</name>
    <name type="synonym">Dolichos tetragonolobus</name>
    <dbReference type="NCBI Taxonomy" id="3891"/>
    <lineage>
        <taxon>Eukaryota</taxon>
        <taxon>Viridiplantae</taxon>
        <taxon>Streptophyta</taxon>
        <taxon>Embryophyta</taxon>
        <taxon>Tracheophyta</taxon>
        <taxon>Spermatophyta</taxon>
        <taxon>Magnoliopsida</taxon>
        <taxon>eudicotyledons</taxon>
        <taxon>Gunneridae</taxon>
        <taxon>Pentapetalae</taxon>
        <taxon>rosids</taxon>
        <taxon>fabids</taxon>
        <taxon>Fabales</taxon>
        <taxon>Fabaceae</taxon>
        <taxon>Papilionoideae</taxon>
        <taxon>50 kb inversion clade</taxon>
        <taxon>NPAAA clade</taxon>
        <taxon>indigoferoid/millettioid clade</taxon>
        <taxon>Phaseoleae</taxon>
        <taxon>Psophocarpus</taxon>
    </lineage>
</organism>
<evidence type="ECO:0008006" key="14">
    <source>
        <dbReference type="Google" id="ProtNLM"/>
    </source>
</evidence>
<dbReference type="PANTHER" id="PTHR43281">
    <property type="entry name" value="FARNESYL DIPHOSPHATE SYNTHASE"/>
    <property type="match status" value="1"/>
</dbReference>
<evidence type="ECO:0000256" key="8">
    <source>
        <dbReference type="ARBA" id="ARBA00022746"/>
    </source>
</evidence>
<reference evidence="12 13" key="1">
    <citation type="submission" date="2024-01" db="EMBL/GenBank/DDBJ databases">
        <title>The genomes of 5 underutilized Papilionoideae crops provide insights into root nodulation and disease resistanc.</title>
        <authorList>
            <person name="Jiang F."/>
        </authorList>
    </citation>
    <scope>NUCLEOTIDE SEQUENCE [LARGE SCALE GENOMIC DNA]</scope>
    <source>
        <strain evidence="12">DUOXIRENSHENG_FW03</strain>
        <tissue evidence="12">Leaves</tissue>
    </source>
</reference>
<comment type="cofactor">
    <cofactor evidence="1">
        <name>Mg(2+)</name>
        <dbReference type="ChEBI" id="CHEBI:18420"/>
    </cofactor>
</comment>
<evidence type="ECO:0000256" key="9">
    <source>
        <dbReference type="ARBA" id="ARBA00022842"/>
    </source>
</evidence>
<dbReference type="Proteomes" id="UP001386955">
    <property type="component" value="Unassembled WGS sequence"/>
</dbReference>
<dbReference type="NCBIfam" id="NF045485">
    <property type="entry name" value="FPPsyn"/>
    <property type="match status" value="1"/>
</dbReference>
<dbReference type="InterPro" id="IPR000092">
    <property type="entry name" value="Polyprenyl_synt"/>
</dbReference>
<dbReference type="Gene3D" id="1.10.600.10">
    <property type="entry name" value="Farnesyl Diphosphate Synthase"/>
    <property type="match status" value="1"/>
</dbReference>
<keyword evidence="7" id="KW-0479">Metal-binding</keyword>